<comment type="caution">
    <text evidence="1">The sequence shown here is derived from an EMBL/GenBank/DDBJ whole genome shotgun (WGS) entry which is preliminary data.</text>
</comment>
<proteinExistence type="predicted"/>
<accession>W6P2R4</accession>
<dbReference type="Proteomes" id="UP000019380">
    <property type="component" value="Unassembled WGS sequence"/>
</dbReference>
<name>W6P2R4_9BACE</name>
<sequence>MVGRKLITFEVGGKNKSQKQVHDVENVYVVKDDIEYGIRNVIPLWVFVSLY</sequence>
<evidence type="ECO:0000313" key="2">
    <source>
        <dbReference type="Proteomes" id="UP000019380"/>
    </source>
</evidence>
<organism evidence="1 2">
    <name type="scientific">Bacteroides xylanisolvens SD CC 1b</name>
    <dbReference type="NCBI Taxonomy" id="702447"/>
    <lineage>
        <taxon>Bacteria</taxon>
        <taxon>Pseudomonadati</taxon>
        <taxon>Bacteroidota</taxon>
        <taxon>Bacteroidia</taxon>
        <taxon>Bacteroidales</taxon>
        <taxon>Bacteroidaceae</taxon>
        <taxon>Bacteroides</taxon>
    </lineage>
</organism>
<evidence type="ECO:0000313" key="1">
    <source>
        <dbReference type="EMBL" id="CDM04033.1"/>
    </source>
</evidence>
<dbReference type="EMBL" id="CBXG010000019">
    <property type="protein sequence ID" value="CDM04033.1"/>
    <property type="molecule type" value="Genomic_DNA"/>
</dbReference>
<reference evidence="1 2" key="1">
    <citation type="submission" date="2013-12" db="EMBL/GenBank/DDBJ databases">
        <title>Improved hybrid genome assemblies of Bacteroides xylanisolvens SD CC 1b and Bacteroides xylanisolvens SD CC 2a using Illumina and 454 Sequencing.</title>
        <authorList>
            <person name="Ramaraj T."/>
            <person name="Sundararajan A."/>
            <person name="Mudge J."/>
            <person name="Schilkey F.D."/>
            <person name="Delvecchio V."/>
            <person name="Donlon M."/>
            <person name="Ziemer C."/>
        </authorList>
    </citation>
    <scope>NUCLEOTIDE SEQUENCE [LARGE SCALE GENOMIC DNA]</scope>
</reference>
<dbReference type="RefSeq" id="WP_008770440.1">
    <property type="nucleotide sequence ID" value="NZ_ADKP01000191.1"/>
</dbReference>
<protein>
    <submittedName>
        <fullName evidence="1">Uncharacterized protein</fullName>
    </submittedName>
</protein>
<gene>
    <name evidence="1" type="ORF">BN890_16070</name>
</gene>
<dbReference type="AlphaFoldDB" id="W6P2R4"/>